<dbReference type="GO" id="GO:0070006">
    <property type="term" value="F:metalloaminopeptidase activity"/>
    <property type="evidence" value="ECO:0007669"/>
    <property type="project" value="TreeGrafter"/>
</dbReference>
<dbReference type="PANTHER" id="PTHR11533">
    <property type="entry name" value="PROTEASE M1 ZINC METALLOPROTEASE"/>
    <property type="match status" value="1"/>
</dbReference>
<dbReference type="GO" id="GO:0005615">
    <property type="term" value="C:extracellular space"/>
    <property type="evidence" value="ECO:0007669"/>
    <property type="project" value="TreeGrafter"/>
</dbReference>
<evidence type="ECO:0000259" key="2">
    <source>
        <dbReference type="Pfam" id="PF17900"/>
    </source>
</evidence>
<dbReference type="HOGENOM" id="CLU_003705_2_0_1"/>
<dbReference type="InterPro" id="IPR050344">
    <property type="entry name" value="Peptidase_M1_aminopeptidases"/>
</dbReference>
<dbReference type="Pfam" id="PF17900">
    <property type="entry name" value="Peptidase_M1_N"/>
    <property type="match status" value="1"/>
</dbReference>
<keyword evidence="1" id="KW-0732">Signal</keyword>
<dbReference type="GO" id="GO:0005737">
    <property type="term" value="C:cytoplasm"/>
    <property type="evidence" value="ECO:0007669"/>
    <property type="project" value="TreeGrafter"/>
</dbReference>
<dbReference type="EMBL" id="CH477924">
    <property type="protein sequence ID" value="EJY57997.1"/>
    <property type="molecule type" value="Genomic_DNA"/>
</dbReference>
<organism evidence="3 4">
    <name type="scientific">Aedes aegypti</name>
    <name type="common">Yellowfever mosquito</name>
    <name type="synonym">Culex aegypti</name>
    <dbReference type="NCBI Taxonomy" id="7159"/>
    <lineage>
        <taxon>Eukaryota</taxon>
        <taxon>Metazoa</taxon>
        <taxon>Ecdysozoa</taxon>
        <taxon>Arthropoda</taxon>
        <taxon>Hexapoda</taxon>
        <taxon>Insecta</taxon>
        <taxon>Pterygota</taxon>
        <taxon>Neoptera</taxon>
        <taxon>Endopterygota</taxon>
        <taxon>Diptera</taxon>
        <taxon>Nematocera</taxon>
        <taxon>Culicoidea</taxon>
        <taxon>Culicidae</taxon>
        <taxon>Culicinae</taxon>
        <taxon>Aedini</taxon>
        <taxon>Aedes</taxon>
        <taxon>Stegomyia</taxon>
    </lineage>
</organism>
<sequence length="220" mass="24712">MDKFAPAALAVLCLACSACAQLDGDNYRLPNNSYPVRYDLELTTYVHEDGSARQFRFDGKVKIELVVKDESNSSITVHYRKTTITHVKLWSTLGNGTDLVLLDDNSSFVLDPKREFVTVSPPGVILNGTYFLEFEYYGELREDNAGFYRSSYVDDEGRTRWLATTQFSSTDARHAFPCYDEPGIRAPIGLTVIHGANYTVLSNNLPKDISDGYVLYDEGF</sequence>
<dbReference type="GO" id="GO:0016020">
    <property type="term" value="C:membrane"/>
    <property type="evidence" value="ECO:0007669"/>
    <property type="project" value="TreeGrafter"/>
</dbReference>
<dbReference type="PhylomeDB" id="J9HGL9"/>
<reference evidence="3" key="2">
    <citation type="journal article" date="2007" name="Science">
        <title>Genome sequence of Aedes aegypti, a major arbovirus vector.</title>
        <authorList>
            <person name="Nene V."/>
            <person name="Wortman J.R."/>
            <person name="Lawson D."/>
            <person name="Haas B."/>
            <person name="Kodira C."/>
            <person name="Tu Z.J."/>
            <person name="Loftus B."/>
            <person name="Xi Z."/>
            <person name="Megy K."/>
            <person name="Grabherr M."/>
            <person name="Ren Q."/>
            <person name="Zdobnov E.M."/>
            <person name="Lobo N.F."/>
            <person name="Campbell K.S."/>
            <person name="Brown S.E."/>
            <person name="Bonaldo M.F."/>
            <person name="Zhu J."/>
            <person name="Sinkins S.P."/>
            <person name="Hogenkamp D.G."/>
            <person name="Amedeo P."/>
            <person name="Arensburger P."/>
            <person name="Atkinson P.W."/>
            <person name="Bidwell S."/>
            <person name="Biedler J."/>
            <person name="Birney E."/>
            <person name="Bruggner R.V."/>
            <person name="Costas J."/>
            <person name="Coy M.R."/>
            <person name="Crabtree J."/>
            <person name="Crawford M."/>
            <person name="Debruyn B."/>
            <person name="Decaprio D."/>
            <person name="Eiglmeier K."/>
            <person name="Eisenstadt E."/>
            <person name="El-Dorry H."/>
            <person name="Gelbart W.M."/>
            <person name="Gomes S.L."/>
            <person name="Hammond M."/>
            <person name="Hannick L.I."/>
            <person name="Hogan J.R."/>
            <person name="Holmes M.H."/>
            <person name="Jaffe D."/>
            <person name="Johnston J.S."/>
            <person name="Kennedy R.C."/>
            <person name="Koo H."/>
            <person name="Kravitz S."/>
            <person name="Kriventseva E.V."/>
            <person name="Kulp D."/>
            <person name="Labutti K."/>
            <person name="Lee E."/>
            <person name="Li S."/>
            <person name="Lovin D.D."/>
            <person name="Mao C."/>
            <person name="Mauceli E."/>
            <person name="Menck C.F."/>
            <person name="Miller J.R."/>
            <person name="Montgomery P."/>
            <person name="Mori A."/>
            <person name="Nascimento A.L."/>
            <person name="Naveira H.F."/>
            <person name="Nusbaum C."/>
            <person name="O'leary S."/>
            <person name="Orvis J."/>
            <person name="Pertea M."/>
            <person name="Quesneville H."/>
            <person name="Reidenbach K.R."/>
            <person name="Rogers Y.H."/>
            <person name="Roth C.W."/>
            <person name="Schneider J.R."/>
            <person name="Schatz M."/>
            <person name="Shumway M."/>
            <person name="Stanke M."/>
            <person name="Stinson E.O."/>
            <person name="Tubio J.M."/>
            <person name="Vanzee J.P."/>
            <person name="Verjovski-Almeida S."/>
            <person name="Werner D."/>
            <person name="White O."/>
            <person name="Wyder S."/>
            <person name="Zeng Q."/>
            <person name="Zhao Q."/>
            <person name="Zhao Y."/>
            <person name="Hill C.A."/>
            <person name="Raikhel A.S."/>
            <person name="Soares M.B."/>
            <person name="Knudson D.L."/>
            <person name="Lee N.H."/>
            <person name="Galagan J."/>
            <person name="Salzberg S.L."/>
            <person name="Paulsen I.T."/>
            <person name="Dimopoulos G."/>
            <person name="Collins F.H."/>
            <person name="Birren B."/>
            <person name="Fraser-Liggett C.M."/>
            <person name="Severson D.W."/>
        </authorList>
    </citation>
    <scope>NUCLEOTIDE SEQUENCE [LARGE SCALE GENOMIC DNA]</scope>
    <source>
        <strain evidence="3">Liverpool</strain>
    </source>
</reference>
<evidence type="ECO:0000313" key="4">
    <source>
        <dbReference type="Proteomes" id="UP000682892"/>
    </source>
</evidence>
<gene>
    <name evidence="3" type="ORF">AaeL_AAEL017346</name>
</gene>
<name>J9HGL9_AEDAE</name>
<dbReference type="GO" id="GO:0042277">
    <property type="term" value="F:peptide binding"/>
    <property type="evidence" value="ECO:0007669"/>
    <property type="project" value="TreeGrafter"/>
</dbReference>
<dbReference type="GO" id="GO:0006508">
    <property type="term" value="P:proteolysis"/>
    <property type="evidence" value="ECO:0007669"/>
    <property type="project" value="TreeGrafter"/>
</dbReference>
<dbReference type="STRING" id="7159.J9HGL9"/>
<proteinExistence type="predicted"/>
<dbReference type="GO" id="GO:0008270">
    <property type="term" value="F:zinc ion binding"/>
    <property type="evidence" value="ECO:0007669"/>
    <property type="project" value="TreeGrafter"/>
</dbReference>
<feature type="signal peptide" evidence="1">
    <location>
        <begin position="1"/>
        <end position="20"/>
    </location>
</feature>
<reference evidence="3" key="1">
    <citation type="submission" date="2005-10" db="EMBL/GenBank/DDBJ databases">
        <authorList>
            <person name="Loftus B.J."/>
            <person name="Nene V.M."/>
            <person name="Hannick L.I."/>
            <person name="Bidwell S."/>
            <person name="Haas B."/>
            <person name="Amedeo P."/>
            <person name="Orvis J."/>
            <person name="Wortman J.R."/>
            <person name="White O.R."/>
            <person name="Salzberg S."/>
            <person name="Shumway M."/>
            <person name="Koo H."/>
            <person name="Zhao Y."/>
            <person name="Holmes M."/>
            <person name="Miller J."/>
            <person name="Schatz M."/>
            <person name="Pop M."/>
            <person name="Pai G."/>
            <person name="Utterback T."/>
            <person name="Rogers Y.-H."/>
            <person name="Kravitz S."/>
            <person name="Fraser C.M."/>
        </authorList>
    </citation>
    <scope>NUCLEOTIDE SEQUENCE</scope>
    <source>
        <strain evidence="3">Liverpool</strain>
    </source>
</reference>
<dbReference type="SUPFAM" id="SSF63737">
    <property type="entry name" value="Leukotriene A4 hydrolase N-terminal domain"/>
    <property type="match status" value="1"/>
</dbReference>
<dbReference type="InterPro" id="IPR042097">
    <property type="entry name" value="Aminopeptidase_N-like_N_sf"/>
</dbReference>
<dbReference type="Gene3D" id="2.60.40.1730">
    <property type="entry name" value="tricorn interacting facor f3 domain"/>
    <property type="match status" value="1"/>
</dbReference>
<dbReference type="AlphaFoldDB" id="J9HGL9"/>
<protein>
    <submittedName>
        <fullName evidence="3">AAEL017346-PA</fullName>
    </submittedName>
</protein>
<feature type="domain" description="Aminopeptidase N-like N-terminal" evidence="2">
    <location>
        <begin position="35"/>
        <end position="204"/>
    </location>
</feature>
<accession>J9HGL9</accession>
<reference evidence="3" key="3">
    <citation type="submission" date="2012-09" db="EMBL/GenBank/DDBJ databases">
        <authorList>
            <consortium name="VectorBase"/>
        </authorList>
    </citation>
    <scope>NUCLEOTIDE SEQUENCE</scope>
    <source>
        <strain evidence="3">Liverpool</strain>
    </source>
</reference>
<feature type="chain" id="PRO_5003823107" evidence="1">
    <location>
        <begin position="21"/>
        <end position="220"/>
    </location>
</feature>
<evidence type="ECO:0000256" key="1">
    <source>
        <dbReference type="SAM" id="SignalP"/>
    </source>
</evidence>
<dbReference type="GO" id="GO:0043171">
    <property type="term" value="P:peptide catabolic process"/>
    <property type="evidence" value="ECO:0007669"/>
    <property type="project" value="TreeGrafter"/>
</dbReference>
<dbReference type="Proteomes" id="UP000682892">
    <property type="component" value="Chromosome 1"/>
</dbReference>
<dbReference type="PANTHER" id="PTHR11533:SF290">
    <property type="entry name" value="AMINOPEPTIDASE"/>
    <property type="match status" value="1"/>
</dbReference>
<dbReference type="InterPro" id="IPR045357">
    <property type="entry name" value="Aminopeptidase_N-like_N"/>
</dbReference>
<evidence type="ECO:0000313" key="3">
    <source>
        <dbReference type="EMBL" id="EJY57997.1"/>
    </source>
</evidence>
<dbReference type="VEuPathDB" id="VectorBase:AAEL018249"/>